<dbReference type="EMBL" id="NBSK02000002">
    <property type="protein sequence ID" value="KAJ0220967.1"/>
    <property type="molecule type" value="Genomic_DNA"/>
</dbReference>
<organism evidence="2 3">
    <name type="scientific">Lactuca sativa</name>
    <name type="common">Garden lettuce</name>
    <dbReference type="NCBI Taxonomy" id="4236"/>
    <lineage>
        <taxon>Eukaryota</taxon>
        <taxon>Viridiplantae</taxon>
        <taxon>Streptophyta</taxon>
        <taxon>Embryophyta</taxon>
        <taxon>Tracheophyta</taxon>
        <taxon>Spermatophyta</taxon>
        <taxon>Magnoliopsida</taxon>
        <taxon>eudicotyledons</taxon>
        <taxon>Gunneridae</taxon>
        <taxon>Pentapetalae</taxon>
        <taxon>asterids</taxon>
        <taxon>campanulids</taxon>
        <taxon>Asterales</taxon>
        <taxon>Asteraceae</taxon>
        <taxon>Cichorioideae</taxon>
        <taxon>Cichorieae</taxon>
        <taxon>Lactucinae</taxon>
        <taxon>Lactuca</taxon>
    </lineage>
</organism>
<proteinExistence type="predicted"/>
<sequence length="126" mass="14225">MFLMHKTHQKAHPTTMPGPASWVNRSWNLANRNSRPALFQLQAIPSTLHGVLKFNTGDGSETVVENNSGNGCDTRLERKGEIQLSWSKGCQKVEDPRRKTEASQALTHESRKRQRDVFSRLTTSLP</sequence>
<evidence type="ECO:0000256" key="1">
    <source>
        <dbReference type="SAM" id="MobiDB-lite"/>
    </source>
</evidence>
<evidence type="ECO:0000313" key="3">
    <source>
        <dbReference type="Proteomes" id="UP000235145"/>
    </source>
</evidence>
<accession>A0A9R1XVN1</accession>
<name>A0A9R1XVN1_LACSA</name>
<feature type="region of interest" description="Disordered" evidence="1">
    <location>
        <begin position="90"/>
        <end position="126"/>
    </location>
</feature>
<comment type="caution">
    <text evidence="2">The sequence shown here is derived from an EMBL/GenBank/DDBJ whole genome shotgun (WGS) entry which is preliminary data.</text>
</comment>
<gene>
    <name evidence="2" type="ORF">LSAT_V11C200075150</name>
</gene>
<protein>
    <submittedName>
        <fullName evidence="2">Uncharacterized protein</fullName>
    </submittedName>
</protein>
<reference evidence="2 3" key="1">
    <citation type="journal article" date="2017" name="Nat. Commun.">
        <title>Genome assembly with in vitro proximity ligation data and whole-genome triplication in lettuce.</title>
        <authorList>
            <person name="Reyes-Chin-Wo S."/>
            <person name="Wang Z."/>
            <person name="Yang X."/>
            <person name="Kozik A."/>
            <person name="Arikit S."/>
            <person name="Song C."/>
            <person name="Xia L."/>
            <person name="Froenicke L."/>
            <person name="Lavelle D.O."/>
            <person name="Truco M.J."/>
            <person name="Xia R."/>
            <person name="Zhu S."/>
            <person name="Xu C."/>
            <person name="Xu H."/>
            <person name="Xu X."/>
            <person name="Cox K."/>
            <person name="Korf I."/>
            <person name="Meyers B.C."/>
            <person name="Michelmore R.W."/>
        </authorList>
    </citation>
    <scope>NUCLEOTIDE SEQUENCE [LARGE SCALE GENOMIC DNA]</scope>
    <source>
        <strain evidence="3">cv. Salinas</strain>
        <tissue evidence="2">Seedlings</tissue>
    </source>
</reference>
<evidence type="ECO:0000313" key="2">
    <source>
        <dbReference type="EMBL" id="KAJ0220967.1"/>
    </source>
</evidence>
<keyword evidence="3" id="KW-1185">Reference proteome</keyword>
<feature type="compositionally biased region" description="Basic and acidic residues" evidence="1">
    <location>
        <begin position="91"/>
        <end position="101"/>
    </location>
</feature>
<dbReference type="Proteomes" id="UP000235145">
    <property type="component" value="Unassembled WGS sequence"/>
</dbReference>
<dbReference type="AlphaFoldDB" id="A0A9R1XVN1"/>